<protein>
    <submittedName>
        <fullName evidence="2">Uncharacterized protein</fullName>
    </submittedName>
</protein>
<evidence type="ECO:0000313" key="2">
    <source>
        <dbReference type="EMBL" id="JAC78014.1"/>
    </source>
</evidence>
<dbReference type="AlphaFoldDB" id="A0A061S4T3"/>
<reference evidence="2" key="1">
    <citation type="submission" date="2014-05" db="EMBL/GenBank/DDBJ databases">
        <title>The transcriptome of the halophilic microalga Tetraselmis sp. GSL018 isolated from the Great Salt Lake, Utah.</title>
        <authorList>
            <person name="Jinkerson R.E."/>
            <person name="D'Adamo S."/>
            <person name="Posewitz M.C."/>
        </authorList>
    </citation>
    <scope>NUCLEOTIDE SEQUENCE</scope>
    <source>
        <strain evidence="2">GSL018</strain>
    </source>
</reference>
<dbReference type="EMBL" id="GBEZ01007448">
    <property type="protein sequence ID" value="JAC78014.1"/>
    <property type="molecule type" value="Transcribed_RNA"/>
</dbReference>
<accession>A0A061S4T3</accession>
<dbReference type="PANTHER" id="PTHR37738">
    <property type="entry name" value="OS03G0209700 PROTEIN"/>
    <property type="match status" value="1"/>
</dbReference>
<feature type="region of interest" description="Disordered" evidence="1">
    <location>
        <begin position="1"/>
        <end position="29"/>
    </location>
</feature>
<sequence>PRSGTFTVGPWQQKRSKSTGTSSLQKSDKLEELREVVQESIEKGKSTESIAAFKRNTQRIRAFQRPAVPKENRIELNGTASIAWFVDGGFSGHFVDSDTSTCFGLHGTALAEIQECTRDEDKKLLKLIVTDYRGREVCTAVEKSGGDATKLKTPETDANWRNGLKRCLTRSWR</sequence>
<feature type="non-terminal residue" evidence="2">
    <location>
        <position position="173"/>
    </location>
</feature>
<name>A0A061S4T3_9CHLO</name>
<proteinExistence type="predicted"/>
<gene>
    <name evidence="2" type="ORF">TSPGSL018_16241</name>
</gene>
<evidence type="ECO:0000256" key="1">
    <source>
        <dbReference type="SAM" id="MobiDB-lite"/>
    </source>
</evidence>
<feature type="non-terminal residue" evidence="2">
    <location>
        <position position="1"/>
    </location>
</feature>
<dbReference type="PANTHER" id="PTHR37738:SF1">
    <property type="entry name" value="OS03G0257000 PROTEIN"/>
    <property type="match status" value="1"/>
</dbReference>
<organism evidence="2">
    <name type="scientific">Tetraselmis sp. GSL018</name>
    <dbReference type="NCBI Taxonomy" id="582737"/>
    <lineage>
        <taxon>Eukaryota</taxon>
        <taxon>Viridiplantae</taxon>
        <taxon>Chlorophyta</taxon>
        <taxon>core chlorophytes</taxon>
        <taxon>Chlorodendrophyceae</taxon>
        <taxon>Chlorodendrales</taxon>
        <taxon>Chlorodendraceae</taxon>
        <taxon>Tetraselmis</taxon>
    </lineage>
</organism>